<dbReference type="AlphaFoldDB" id="A0A5E8BJS3"/>
<evidence type="ECO:0000256" key="8">
    <source>
        <dbReference type="ARBA" id="ARBA00022753"/>
    </source>
</evidence>
<dbReference type="InterPro" id="IPR050670">
    <property type="entry name" value="STAM"/>
</dbReference>
<dbReference type="InterPro" id="IPR003903">
    <property type="entry name" value="UIM_dom"/>
</dbReference>
<feature type="region of interest" description="Disordered" evidence="12">
    <location>
        <begin position="398"/>
        <end position="658"/>
    </location>
</feature>
<dbReference type="GeneID" id="43581935"/>
<dbReference type="PRINTS" id="PR00452">
    <property type="entry name" value="SH3DOMAIN"/>
</dbReference>
<dbReference type="Pfam" id="PF00018">
    <property type="entry name" value="SH3_1"/>
    <property type="match status" value="1"/>
</dbReference>
<dbReference type="SMART" id="SM00326">
    <property type="entry name" value="SH3"/>
    <property type="match status" value="1"/>
</dbReference>
<keyword evidence="8" id="KW-0967">Endosome</keyword>
<dbReference type="SUPFAM" id="SSF48464">
    <property type="entry name" value="ENTH/VHS domain"/>
    <property type="match status" value="1"/>
</dbReference>
<feature type="compositionally biased region" description="Polar residues" evidence="12">
    <location>
        <begin position="432"/>
        <end position="442"/>
    </location>
</feature>
<gene>
    <name evidence="15" type="ORF">SAPINGB_P003117</name>
</gene>
<feature type="compositionally biased region" description="Low complexity" evidence="12">
    <location>
        <begin position="406"/>
        <end position="425"/>
    </location>
</feature>
<feature type="compositionally biased region" description="Polar residues" evidence="12">
    <location>
        <begin position="525"/>
        <end position="537"/>
    </location>
</feature>
<feature type="region of interest" description="Disordered" evidence="12">
    <location>
        <begin position="189"/>
        <end position="230"/>
    </location>
</feature>
<keyword evidence="9" id="KW-0653">Protein transport</keyword>
<dbReference type="EMBL" id="CABVLU010000002">
    <property type="protein sequence ID" value="VVT51501.1"/>
    <property type="molecule type" value="Genomic_DNA"/>
</dbReference>
<dbReference type="InterPro" id="IPR002014">
    <property type="entry name" value="VHS_dom"/>
</dbReference>
<dbReference type="InterPro" id="IPR008942">
    <property type="entry name" value="ENTH_VHS"/>
</dbReference>
<feature type="domain" description="VHS" evidence="14">
    <location>
        <begin position="17"/>
        <end position="147"/>
    </location>
</feature>
<comment type="function">
    <text evidence="1">Component of the ESCRT-0 complex which is the sorting receptor for ubiquitinated cargo proteins at the multivesicular body (MVB).</text>
</comment>
<protein>
    <recommendedName>
        <fullName evidence="4">Class E vacuolar protein-sorting machinery protein HSE1</fullName>
    </recommendedName>
    <alternativeName>
        <fullName evidence="5">Class E vacuolar protein-sorting machinery protein hse1</fullName>
    </alternativeName>
</protein>
<evidence type="ECO:0000256" key="1">
    <source>
        <dbReference type="ARBA" id="ARBA00002654"/>
    </source>
</evidence>
<dbReference type="FunFam" id="2.30.30.40:FF:000072">
    <property type="entry name" value="Unconventional Myosin IB"/>
    <property type="match status" value="1"/>
</dbReference>
<dbReference type="Gene3D" id="1.20.5.1940">
    <property type="match status" value="1"/>
</dbReference>
<dbReference type="InterPro" id="IPR004152">
    <property type="entry name" value="GAT_dom"/>
</dbReference>
<organism evidence="15 16">
    <name type="scientific">Magnusiomyces paraingens</name>
    <dbReference type="NCBI Taxonomy" id="2606893"/>
    <lineage>
        <taxon>Eukaryota</taxon>
        <taxon>Fungi</taxon>
        <taxon>Dikarya</taxon>
        <taxon>Ascomycota</taxon>
        <taxon>Saccharomycotina</taxon>
        <taxon>Dipodascomycetes</taxon>
        <taxon>Dipodascales</taxon>
        <taxon>Dipodascaceae</taxon>
        <taxon>Magnusiomyces</taxon>
    </lineage>
</organism>
<dbReference type="GO" id="GO:0033565">
    <property type="term" value="C:ESCRT-0 complex"/>
    <property type="evidence" value="ECO:0007669"/>
    <property type="project" value="TreeGrafter"/>
</dbReference>
<feature type="compositionally biased region" description="Low complexity" evidence="12">
    <location>
        <begin position="500"/>
        <end position="524"/>
    </location>
</feature>
<evidence type="ECO:0000256" key="4">
    <source>
        <dbReference type="ARBA" id="ARBA00017923"/>
    </source>
</evidence>
<dbReference type="Proteomes" id="UP000398389">
    <property type="component" value="Unassembled WGS sequence"/>
</dbReference>
<dbReference type="PROSITE" id="PS50330">
    <property type="entry name" value="UIM"/>
    <property type="match status" value="1"/>
</dbReference>
<dbReference type="CDD" id="cd11805">
    <property type="entry name" value="SH3_GRB2_like_C"/>
    <property type="match status" value="1"/>
</dbReference>
<feature type="compositionally biased region" description="Low complexity" evidence="12">
    <location>
        <begin position="443"/>
        <end position="454"/>
    </location>
</feature>
<evidence type="ECO:0000256" key="12">
    <source>
        <dbReference type="SAM" id="MobiDB-lite"/>
    </source>
</evidence>
<dbReference type="GO" id="GO:0010008">
    <property type="term" value="C:endosome membrane"/>
    <property type="evidence" value="ECO:0007669"/>
    <property type="project" value="UniProtKB-SubCell"/>
</dbReference>
<dbReference type="InterPro" id="IPR001452">
    <property type="entry name" value="SH3_domain"/>
</dbReference>
<dbReference type="PANTHER" id="PTHR45929:SF3">
    <property type="entry name" value="JAK PATHWAY SIGNAL TRANSDUCTION ADAPTOR MOLECULE"/>
    <property type="match status" value="1"/>
</dbReference>
<evidence type="ECO:0000259" key="13">
    <source>
        <dbReference type="PROSITE" id="PS50002"/>
    </source>
</evidence>
<reference evidence="15 16" key="1">
    <citation type="submission" date="2019-09" db="EMBL/GenBank/DDBJ databases">
        <authorList>
            <person name="Brejova B."/>
        </authorList>
    </citation>
    <scope>NUCLEOTIDE SEQUENCE [LARGE SCALE GENOMIC DNA]</scope>
</reference>
<dbReference type="OrthoDB" id="10255964at2759"/>
<proteinExistence type="inferred from homology"/>
<feature type="compositionally biased region" description="Low complexity" evidence="12">
    <location>
        <begin position="582"/>
        <end position="614"/>
    </location>
</feature>
<feature type="compositionally biased region" description="Low complexity" evidence="12">
    <location>
        <begin position="627"/>
        <end position="642"/>
    </location>
</feature>
<dbReference type="GO" id="GO:0035091">
    <property type="term" value="F:phosphatidylinositol binding"/>
    <property type="evidence" value="ECO:0007669"/>
    <property type="project" value="InterPro"/>
</dbReference>
<feature type="domain" description="SH3" evidence="13">
    <location>
        <begin position="231"/>
        <end position="290"/>
    </location>
</feature>
<evidence type="ECO:0000256" key="11">
    <source>
        <dbReference type="PROSITE-ProRule" id="PRU00192"/>
    </source>
</evidence>
<dbReference type="SMART" id="SM00288">
    <property type="entry name" value="VHS"/>
    <property type="match status" value="1"/>
</dbReference>
<dbReference type="SUPFAM" id="SSF89009">
    <property type="entry name" value="GAT-like domain"/>
    <property type="match status" value="1"/>
</dbReference>
<comment type="subcellular location">
    <subcellularLocation>
        <location evidence="2">Endosome membrane</location>
        <topology evidence="2">Peripheral membrane protein</topology>
        <orientation evidence="2">Cytoplasmic side</orientation>
    </subcellularLocation>
</comment>
<accession>A0A5E8BJS3</accession>
<sequence length="658" mass="72983">MFSSSAPSELEKAIDKATDPNLTSENWEYIMDVCDRVNDDPENGSAQAVSIIQKRLEGDVANRQLYSLTLISALAQNCGSKMHRELASRSFTGHLLEMASENRIHHAVKSRVMEVMETLSREFHGDPSLRQMEDAFNMVKQQNPNLAPPAVPQKHQLTEAERQQEEDDLQLALKLSLQDAAPSAYSLYQPKNESSNQLQSQPQQQQQQSQQSQQQQPQQKQTETAKGKTAATVNRVRALYDLSSDDPNELSFRRGDVITVIESVYRDWWKGSLKGNVGIFPLNYVTPIPDPTPEELEQEARDESEVFAEARNVEKLLAILSSIDGPGSAGAAEDEELQRLYRSTQAVRPRLIKLIEKYSQKRDDLIDLDKRFMAARKTYDQLIETSLSQIPANPLSYSSSAPFVQPPLQQQQQQVPFQTPSQQHQPLYGSQAPITSQPTGSYNNLSSSSQNQNLPSTTQPQQSSYLTSQSTGYQSNQPGSYQPSGGYQNSQTPNAYQNTQPSNNGYQNQPNQPNQQQQHNGPYQTSQPTGSYQTSQPTGGYSSGNNNNTNTSNNTYNQGGYQQPLQSQPTGSTSSFLPSLQPQPASSTSPYSQQPQQQKQSQQQQSNVISQSPPTSVPPAGMPLGYSTSEPSQQSQNQQTSNFIVPAGSDLRNQSYGY</sequence>
<keyword evidence="10" id="KW-0472">Membrane</keyword>
<dbReference type="InterPro" id="IPR036028">
    <property type="entry name" value="SH3-like_dom_sf"/>
</dbReference>
<dbReference type="PROSITE" id="PS50179">
    <property type="entry name" value="VHS"/>
    <property type="match status" value="1"/>
</dbReference>
<evidence type="ECO:0000256" key="9">
    <source>
        <dbReference type="ARBA" id="ARBA00022927"/>
    </source>
</evidence>
<evidence type="ECO:0000259" key="14">
    <source>
        <dbReference type="PROSITE" id="PS50179"/>
    </source>
</evidence>
<feature type="region of interest" description="Disordered" evidence="12">
    <location>
        <begin position="142"/>
        <end position="168"/>
    </location>
</feature>
<evidence type="ECO:0000256" key="2">
    <source>
        <dbReference type="ARBA" id="ARBA00004125"/>
    </source>
</evidence>
<feature type="compositionally biased region" description="Low complexity" evidence="12">
    <location>
        <begin position="194"/>
        <end position="221"/>
    </location>
</feature>
<dbReference type="SMART" id="SM00726">
    <property type="entry name" value="UIM"/>
    <property type="match status" value="1"/>
</dbReference>
<keyword evidence="16" id="KW-1185">Reference proteome</keyword>
<keyword evidence="6 11" id="KW-0728">SH3 domain</keyword>
<dbReference type="GO" id="GO:0043328">
    <property type="term" value="P:protein transport to vacuole involved in ubiquitin-dependent protein catabolic process via the multivesicular body sorting pathway"/>
    <property type="evidence" value="ECO:0007669"/>
    <property type="project" value="TreeGrafter"/>
</dbReference>
<dbReference type="RefSeq" id="XP_031853726.1">
    <property type="nucleotide sequence ID" value="XM_031997835.1"/>
</dbReference>
<dbReference type="PRINTS" id="PR00499">
    <property type="entry name" value="P67PHOX"/>
</dbReference>
<dbReference type="CDD" id="cd16978">
    <property type="entry name" value="VHS_HSE1"/>
    <property type="match status" value="1"/>
</dbReference>
<feature type="compositionally biased region" description="Polar residues" evidence="12">
    <location>
        <begin position="455"/>
        <end position="499"/>
    </location>
</feature>
<keyword evidence="7" id="KW-0813">Transport</keyword>
<evidence type="ECO:0000256" key="7">
    <source>
        <dbReference type="ARBA" id="ARBA00022448"/>
    </source>
</evidence>
<evidence type="ECO:0000256" key="10">
    <source>
        <dbReference type="ARBA" id="ARBA00023136"/>
    </source>
</evidence>
<evidence type="ECO:0000256" key="5">
    <source>
        <dbReference type="ARBA" id="ARBA00018978"/>
    </source>
</evidence>
<evidence type="ECO:0000256" key="6">
    <source>
        <dbReference type="ARBA" id="ARBA00022443"/>
    </source>
</evidence>
<feature type="compositionally biased region" description="Low complexity" evidence="12">
    <location>
        <begin position="538"/>
        <end position="561"/>
    </location>
</feature>
<dbReference type="PROSITE" id="PS50002">
    <property type="entry name" value="SH3"/>
    <property type="match status" value="1"/>
</dbReference>
<dbReference type="Pfam" id="PF03127">
    <property type="entry name" value="GAT"/>
    <property type="match status" value="1"/>
</dbReference>
<dbReference type="Pfam" id="PF00790">
    <property type="entry name" value="VHS"/>
    <property type="match status" value="1"/>
</dbReference>
<dbReference type="SUPFAM" id="SSF50044">
    <property type="entry name" value="SH3-domain"/>
    <property type="match status" value="1"/>
</dbReference>
<comment type="similarity">
    <text evidence="3">Belongs to the STAM family.</text>
</comment>
<dbReference type="PANTHER" id="PTHR45929">
    <property type="entry name" value="JAK PATHWAY SIGNAL TRANSDUCTION ADAPTOR MOLECULE"/>
    <property type="match status" value="1"/>
</dbReference>
<evidence type="ECO:0000256" key="3">
    <source>
        <dbReference type="ARBA" id="ARBA00009666"/>
    </source>
</evidence>
<dbReference type="Gene3D" id="1.25.40.90">
    <property type="match status" value="1"/>
</dbReference>
<dbReference type="GO" id="GO:0043130">
    <property type="term" value="F:ubiquitin binding"/>
    <property type="evidence" value="ECO:0007669"/>
    <property type="project" value="InterPro"/>
</dbReference>
<evidence type="ECO:0000313" key="15">
    <source>
        <dbReference type="EMBL" id="VVT51501.1"/>
    </source>
</evidence>
<name>A0A5E8BJS3_9ASCO</name>
<evidence type="ECO:0000313" key="16">
    <source>
        <dbReference type="Proteomes" id="UP000398389"/>
    </source>
</evidence>
<dbReference type="Gene3D" id="2.30.30.40">
    <property type="entry name" value="SH3 Domains"/>
    <property type="match status" value="1"/>
</dbReference>
<feature type="compositionally biased region" description="Polar residues" evidence="12">
    <location>
        <begin position="563"/>
        <end position="580"/>
    </location>
</feature>